<evidence type="ECO:0000313" key="1">
    <source>
        <dbReference type="EMBL" id="KAF6282457.1"/>
    </source>
</evidence>
<dbReference type="Proteomes" id="UP000527355">
    <property type="component" value="Unassembled WGS sequence"/>
</dbReference>
<evidence type="ECO:0000313" key="2">
    <source>
        <dbReference type="Proteomes" id="UP000527355"/>
    </source>
</evidence>
<protein>
    <submittedName>
        <fullName evidence="1">Uncharacterized protein</fullName>
    </submittedName>
</protein>
<dbReference type="EMBL" id="JABWUV010000020">
    <property type="protein sequence ID" value="KAF6282457.1"/>
    <property type="molecule type" value="Genomic_DNA"/>
</dbReference>
<reference evidence="1 2" key="1">
    <citation type="journal article" date="2020" name="Nature">
        <title>Six reference-quality genomes reveal evolution of bat adaptations.</title>
        <authorList>
            <person name="Jebb D."/>
            <person name="Huang Z."/>
            <person name="Pippel M."/>
            <person name="Hughes G.M."/>
            <person name="Lavrichenko K."/>
            <person name="Devanna P."/>
            <person name="Winkler S."/>
            <person name="Jermiin L.S."/>
            <person name="Skirmuntt E.C."/>
            <person name="Katzourakis A."/>
            <person name="Burkitt-Gray L."/>
            <person name="Ray D.A."/>
            <person name="Sullivan K.A.M."/>
            <person name="Roscito J.G."/>
            <person name="Kirilenko B.M."/>
            <person name="Davalos L.M."/>
            <person name="Corthals A.P."/>
            <person name="Power M.L."/>
            <person name="Jones G."/>
            <person name="Ransome R.D."/>
            <person name="Dechmann D.K.N."/>
            <person name="Locatelli A.G."/>
            <person name="Puechmaille S.J."/>
            <person name="Fedrigo O."/>
            <person name="Jarvis E.D."/>
            <person name="Hiller M."/>
            <person name="Vernes S.C."/>
            <person name="Myers E.W."/>
            <person name="Teeling E.C."/>
        </authorList>
    </citation>
    <scope>NUCLEOTIDE SEQUENCE [LARGE SCALE GENOMIC DNA]</scope>
    <source>
        <strain evidence="1">MMyoMyo1</strain>
        <tissue evidence="1">Flight muscle</tissue>
    </source>
</reference>
<organism evidence="1 2">
    <name type="scientific">Myotis myotis</name>
    <name type="common">Greater mouse-eared bat</name>
    <name type="synonym">Vespertilio myotis</name>
    <dbReference type="NCBI Taxonomy" id="51298"/>
    <lineage>
        <taxon>Eukaryota</taxon>
        <taxon>Metazoa</taxon>
        <taxon>Chordata</taxon>
        <taxon>Craniata</taxon>
        <taxon>Vertebrata</taxon>
        <taxon>Euteleostomi</taxon>
        <taxon>Mammalia</taxon>
        <taxon>Eutheria</taxon>
        <taxon>Laurasiatheria</taxon>
        <taxon>Chiroptera</taxon>
        <taxon>Yangochiroptera</taxon>
        <taxon>Vespertilionidae</taxon>
        <taxon>Myotis</taxon>
    </lineage>
</organism>
<keyword evidence="2" id="KW-1185">Reference proteome</keyword>
<proteinExistence type="predicted"/>
<sequence>MHHAGVCLTCQEKGLLCTERRQRTAACVCWWRRAWLGLTGAGFPGAGHRGVPGCFTLGCCWSSLQRGDLPSCNVNAGCGVCGGKAPWRGVTFWCQCGRSHSLPWPARGSRPAYVPGRRQGTQLRTPMSNPAHKHFTLIRAPL</sequence>
<gene>
    <name evidence="1" type="ORF">mMyoMyo1_010094</name>
</gene>
<dbReference type="AlphaFoldDB" id="A0A7J7S2J5"/>
<comment type="caution">
    <text evidence="1">The sequence shown here is derived from an EMBL/GenBank/DDBJ whole genome shotgun (WGS) entry which is preliminary data.</text>
</comment>
<name>A0A7J7S2J5_MYOMY</name>
<accession>A0A7J7S2J5</accession>